<comment type="caution">
    <text evidence="2">The sequence shown here is derived from an EMBL/GenBank/DDBJ whole genome shotgun (WGS) entry which is preliminary data.</text>
</comment>
<gene>
    <name evidence="2" type="ORF">JKF63_04209</name>
</gene>
<evidence type="ECO:0000313" key="3">
    <source>
        <dbReference type="Proteomes" id="UP000674318"/>
    </source>
</evidence>
<dbReference type="KEGG" id="phet:94290279"/>
<accession>A0A836I2X5</accession>
<evidence type="ECO:0000256" key="1">
    <source>
        <dbReference type="SAM" id="MobiDB-lite"/>
    </source>
</evidence>
<name>A0A836I2X5_9TRYP</name>
<protein>
    <submittedName>
        <fullName evidence="2">Uncharacterized protein</fullName>
    </submittedName>
</protein>
<keyword evidence="3" id="KW-1185">Reference proteome</keyword>
<sequence>MSAPIFTTGECSFVSPEREEAPFLCPCASSLKSAADSEEEEEGVGAAAECNTATAGLSHGIAFEERVKRIAYRERRRRRRCCNDAGGALQTVRPERRTCTCQRRVMRTEQSTILFTDGGEVKCILCGSAGGEPSHSVQQSTEAPLAPKHHVQHSTTRNIDGDLENASVSALPGGGTDSLIGSPQAPSPTEVTMWVPTQFTTAAGRAICVRERRVLEADSPYWKLLRFDSSREAIVEPLDSSEGDCEPGVGAVCGDAGALPRRPVLSATKSAGQLPSNVAAASSVASSPRLCEDTASTALPLTYTYVDSAWTHPWAQRRRSASCPERIVGSQMYFSACGSAGYSLPPFLGFCAADGSPFYCRRPPASTEGRTRWDS</sequence>
<reference evidence="2 3" key="1">
    <citation type="submission" date="2021-02" db="EMBL/GenBank/DDBJ databases">
        <title>Porcisia hertigi Genome sequencing and assembly.</title>
        <authorList>
            <person name="Almutairi H."/>
            <person name="Gatherer D."/>
        </authorList>
    </citation>
    <scope>NUCLEOTIDE SEQUENCE [LARGE SCALE GENOMIC DNA]</scope>
    <source>
        <strain evidence="2 3">C119</strain>
    </source>
</reference>
<dbReference type="RefSeq" id="XP_067756386.1">
    <property type="nucleotide sequence ID" value="XM_067900202.1"/>
</dbReference>
<dbReference type="OrthoDB" id="262873at2759"/>
<dbReference type="EMBL" id="JAFJZO010000026">
    <property type="protein sequence ID" value="KAG5501939.1"/>
    <property type="molecule type" value="Genomic_DNA"/>
</dbReference>
<evidence type="ECO:0000313" key="2">
    <source>
        <dbReference type="EMBL" id="KAG5501939.1"/>
    </source>
</evidence>
<feature type="region of interest" description="Disordered" evidence="1">
    <location>
        <begin position="134"/>
        <end position="160"/>
    </location>
</feature>
<organism evidence="2 3">
    <name type="scientific">Porcisia hertigi</name>
    <dbReference type="NCBI Taxonomy" id="2761500"/>
    <lineage>
        <taxon>Eukaryota</taxon>
        <taxon>Discoba</taxon>
        <taxon>Euglenozoa</taxon>
        <taxon>Kinetoplastea</taxon>
        <taxon>Metakinetoplastina</taxon>
        <taxon>Trypanosomatida</taxon>
        <taxon>Trypanosomatidae</taxon>
        <taxon>Leishmaniinae</taxon>
        <taxon>Porcisia</taxon>
    </lineage>
</organism>
<dbReference type="AlphaFoldDB" id="A0A836I2X5"/>
<dbReference type="Proteomes" id="UP000674318">
    <property type="component" value="Unassembled WGS sequence"/>
</dbReference>
<proteinExistence type="predicted"/>
<dbReference type="GeneID" id="94290279"/>